<evidence type="ECO:0000256" key="5">
    <source>
        <dbReference type="ARBA" id="ARBA00022989"/>
    </source>
</evidence>
<keyword evidence="4" id="KW-0479">Metal-binding</keyword>
<feature type="transmembrane region" description="Helical" evidence="9">
    <location>
        <begin position="21"/>
        <end position="47"/>
    </location>
</feature>
<dbReference type="KEGG" id="amuc:Pan181_38850"/>
<dbReference type="InterPro" id="IPR000701">
    <property type="entry name" value="SuccDH_FuR_B_TM-su"/>
</dbReference>
<dbReference type="OrthoDB" id="9789209at2"/>
<evidence type="ECO:0000313" key="10">
    <source>
        <dbReference type="EMBL" id="QDU57665.1"/>
    </source>
</evidence>
<dbReference type="CDD" id="cd03497">
    <property type="entry name" value="SQR_TypeB_1_TM"/>
    <property type="match status" value="1"/>
</dbReference>
<dbReference type="Pfam" id="PF01127">
    <property type="entry name" value="Sdh_cyt"/>
    <property type="match status" value="1"/>
</dbReference>
<dbReference type="Gene3D" id="1.20.1300.10">
    <property type="entry name" value="Fumarate reductase/succinate dehydrogenase, transmembrane subunit"/>
    <property type="match status" value="1"/>
</dbReference>
<name>A0A518ASG2_9BACT</name>
<evidence type="ECO:0000256" key="3">
    <source>
        <dbReference type="ARBA" id="ARBA00022692"/>
    </source>
</evidence>
<dbReference type="GO" id="GO:0016020">
    <property type="term" value="C:membrane"/>
    <property type="evidence" value="ECO:0007669"/>
    <property type="project" value="InterPro"/>
</dbReference>
<keyword evidence="2" id="KW-0349">Heme</keyword>
<dbReference type="InterPro" id="IPR016002">
    <property type="entry name" value="Succ_DH_cyt_b558_Firmicute"/>
</dbReference>
<evidence type="ECO:0000256" key="6">
    <source>
        <dbReference type="ARBA" id="ARBA00023004"/>
    </source>
</evidence>
<dbReference type="EMBL" id="CP036278">
    <property type="protein sequence ID" value="QDU57665.1"/>
    <property type="molecule type" value="Genomic_DNA"/>
</dbReference>
<evidence type="ECO:0000256" key="9">
    <source>
        <dbReference type="SAM" id="Phobius"/>
    </source>
</evidence>
<keyword evidence="11" id="KW-1185">Reference proteome</keyword>
<evidence type="ECO:0000313" key="11">
    <source>
        <dbReference type="Proteomes" id="UP000315750"/>
    </source>
</evidence>
<keyword evidence="5 9" id="KW-1133">Transmembrane helix</keyword>
<comment type="subcellular location">
    <subcellularLocation>
        <location evidence="1">Membrane</location>
    </subcellularLocation>
</comment>
<evidence type="ECO:0000256" key="4">
    <source>
        <dbReference type="ARBA" id="ARBA00022723"/>
    </source>
</evidence>
<evidence type="ECO:0000256" key="7">
    <source>
        <dbReference type="ARBA" id="ARBA00023136"/>
    </source>
</evidence>
<keyword evidence="7 9" id="KW-0472">Membrane</keyword>
<dbReference type="InterPro" id="IPR034804">
    <property type="entry name" value="SQR/QFR_C/D"/>
</dbReference>
<reference evidence="10 11" key="1">
    <citation type="submission" date="2019-02" db="EMBL/GenBank/DDBJ databases">
        <title>Deep-cultivation of Planctomycetes and their phenomic and genomic characterization uncovers novel biology.</title>
        <authorList>
            <person name="Wiegand S."/>
            <person name="Jogler M."/>
            <person name="Boedeker C."/>
            <person name="Pinto D."/>
            <person name="Vollmers J."/>
            <person name="Rivas-Marin E."/>
            <person name="Kohn T."/>
            <person name="Peeters S.H."/>
            <person name="Heuer A."/>
            <person name="Rast P."/>
            <person name="Oberbeckmann S."/>
            <person name="Bunk B."/>
            <person name="Jeske O."/>
            <person name="Meyerdierks A."/>
            <person name="Storesund J.E."/>
            <person name="Kallscheuer N."/>
            <person name="Luecker S."/>
            <person name="Lage O.M."/>
            <person name="Pohl T."/>
            <person name="Merkel B.J."/>
            <person name="Hornburger P."/>
            <person name="Mueller R.-W."/>
            <person name="Bruemmer F."/>
            <person name="Labrenz M."/>
            <person name="Spormann A.M."/>
            <person name="Op den Camp H."/>
            <person name="Overmann J."/>
            <person name="Amann R."/>
            <person name="Jetten M.S.M."/>
            <person name="Mascher T."/>
            <person name="Medema M.H."/>
            <person name="Devos D.P."/>
            <person name="Kaster A.-K."/>
            <person name="Ovreas L."/>
            <person name="Rohde M."/>
            <person name="Galperin M.Y."/>
            <person name="Jogler C."/>
        </authorList>
    </citation>
    <scope>NUCLEOTIDE SEQUENCE [LARGE SCALE GENOMIC DNA]</scope>
    <source>
        <strain evidence="10 11">Pan181</strain>
    </source>
</reference>
<feature type="transmembrane region" description="Helical" evidence="9">
    <location>
        <begin position="204"/>
        <end position="223"/>
    </location>
</feature>
<sequence length="285" mass="31988">MAATEPSFLVRHEFLIRRLHSLTGIFFGGFVCFHLLVNASVLGGPGAFQNMVHFIHMPGSILPLVEWTLLFAPILFHMIVGLGMTMGMLPNNKNYPYEANWRYTVQRITALYLFFFILYHVFHMHGWFHFDAWLHLAERWGGHVFSPYNASSTLSMALSNTLIALLYALGVLSAAFHFFNGIWTAGITWGIWTRPEAQARALKVCLGAFVVLSVVGLGAIWGARQIDPVEALQVEDRMYEAKVEDGLIPANEHKRYEGELREEAETLSLPSVEVGESEPTSTSGE</sequence>
<feature type="region of interest" description="Disordered" evidence="8">
    <location>
        <begin position="262"/>
        <end position="285"/>
    </location>
</feature>
<keyword evidence="3 9" id="KW-0812">Transmembrane</keyword>
<evidence type="ECO:0000256" key="8">
    <source>
        <dbReference type="SAM" id="MobiDB-lite"/>
    </source>
</evidence>
<organism evidence="10 11">
    <name type="scientific">Aeoliella mucimassa</name>
    <dbReference type="NCBI Taxonomy" id="2527972"/>
    <lineage>
        <taxon>Bacteria</taxon>
        <taxon>Pseudomonadati</taxon>
        <taxon>Planctomycetota</taxon>
        <taxon>Planctomycetia</taxon>
        <taxon>Pirellulales</taxon>
        <taxon>Lacipirellulaceae</taxon>
        <taxon>Aeoliella</taxon>
    </lineage>
</organism>
<feature type="transmembrane region" description="Helical" evidence="9">
    <location>
        <begin position="110"/>
        <end position="130"/>
    </location>
</feature>
<dbReference type="Proteomes" id="UP000315750">
    <property type="component" value="Chromosome"/>
</dbReference>
<protein>
    <submittedName>
        <fullName evidence="10">Succinate dehydrogenase cytochrome b558 subunit</fullName>
    </submittedName>
</protein>
<evidence type="ECO:0000256" key="1">
    <source>
        <dbReference type="ARBA" id="ARBA00004370"/>
    </source>
</evidence>
<proteinExistence type="predicted"/>
<accession>A0A518ASG2</accession>
<evidence type="ECO:0000256" key="2">
    <source>
        <dbReference type="ARBA" id="ARBA00022617"/>
    </source>
</evidence>
<dbReference type="AlphaFoldDB" id="A0A518ASG2"/>
<dbReference type="RefSeq" id="WP_145248959.1">
    <property type="nucleotide sequence ID" value="NZ_CP036278.1"/>
</dbReference>
<dbReference type="SUPFAM" id="SSF81343">
    <property type="entry name" value="Fumarate reductase respiratory complex transmembrane subunits"/>
    <property type="match status" value="1"/>
</dbReference>
<feature type="transmembrane region" description="Helical" evidence="9">
    <location>
        <begin position="164"/>
        <end position="192"/>
    </location>
</feature>
<feature type="transmembrane region" description="Helical" evidence="9">
    <location>
        <begin position="67"/>
        <end position="89"/>
    </location>
</feature>
<gene>
    <name evidence="10" type="primary">sdhC</name>
    <name evidence="10" type="ORF">Pan181_38850</name>
</gene>
<keyword evidence="6" id="KW-0408">Iron</keyword>